<reference evidence="5" key="1">
    <citation type="submission" date="2012-12" db="EMBL/GenBank/DDBJ databases">
        <authorList>
            <person name="Hellsten U."/>
            <person name="Grimwood J."/>
            <person name="Chapman J.A."/>
            <person name="Shapiro H."/>
            <person name="Aerts A."/>
            <person name="Otillar R.P."/>
            <person name="Terry A.Y."/>
            <person name="Boore J.L."/>
            <person name="Simakov O."/>
            <person name="Marletaz F."/>
            <person name="Cho S.-J."/>
            <person name="Edsinger-Gonzales E."/>
            <person name="Havlak P."/>
            <person name="Kuo D.-H."/>
            <person name="Larsson T."/>
            <person name="Lv J."/>
            <person name="Arendt D."/>
            <person name="Savage R."/>
            <person name="Osoegawa K."/>
            <person name="de Jong P."/>
            <person name="Lindberg D.R."/>
            <person name="Seaver E.C."/>
            <person name="Weisblat D.A."/>
            <person name="Putnam N.H."/>
            <person name="Grigoriev I.V."/>
            <person name="Rokhsar D.S."/>
        </authorList>
    </citation>
    <scope>NUCLEOTIDE SEQUENCE</scope>
    <source>
        <strain evidence="5">I ESC-2004</strain>
    </source>
</reference>
<dbReference type="PANTHER" id="PTHR43903">
    <property type="entry name" value="NEUROLIGIN"/>
    <property type="match status" value="1"/>
</dbReference>
<evidence type="ECO:0000313" key="4">
    <source>
        <dbReference type="EnsemblMetazoa" id="CapteP226317"/>
    </source>
</evidence>
<dbReference type="EnsemblMetazoa" id="CapteT226317">
    <property type="protein sequence ID" value="CapteP226317"/>
    <property type="gene ID" value="CapteG226317"/>
</dbReference>
<dbReference type="Gene3D" id="3.40.50.1820">
    <property type="entry name" value="alpha/beta hydrolase"/>
    <property type="match status" value="1"/>
</dbReference>
<dbReference type="InterPro" id="IPR029058">
    <property type="entry name" value="AB_hydrolase_fold"/>
</dbReference>
<evidence type="ECO:0000313" key="3">
    <source>
        <dbReference type="EMBL" id="ELU08147.1"/>
    </source>
</evidence>
<dbReference type="SUPFAM" id="SSF53474">
    <property type="entry name" value="alpha/beta-Hydrolases"/>
    <property type="match status" value="1"/>
</dbReference>
<reference evidence="4" key="3">
    <citation type="submission" date="2015-06" db="UniProtKB">
        <authorList>
            <consortium name="EnsemblMetazoa"/>
        </authorList>
    </citation>
    <scope>IDENTIFICATION</scope>
</reference>
<dbReference type="InterPro" id="IPR051093">
    <property type="entry name" value="Neuroligin/BSAL"/>
</dbReference>
<organism evidence="3">
    <name type="scientific">Capitella teleta</name>
    <name type="common">Polychaete worm</name>
    <dbReference type="NCBI Taxonomy" id="283909"/>
    <lineage>
        <taxon>Eukaryota</taxon>
        <taxon>Metazoa</taxon>
        <taxon>Spiralia</taxon>
        <taxon>Lophotrochozoa</taxon>
        <taxon>Annelida</taxon>
        <taxon>Polychaeta</taxon>
        <taxon>Sedentaria</taxon>
        <taxon>Scolecida</taxon>
        <taxon>Capitellidae</taxon>
        <taxon>Capitella</taxon>
    </lineage>
</organism>
<dbReference type="Proteomes" id="UP000014760">
    <property type="component" value="Unassembled WGS sequence"/>
</dbReference>
<comment type="similarity">
    <text evidence="1">Belongs to the type-B carboxylesterase/lipase family.</text>
</comment>
<accession>R7UW38</accession>
<feature type="domain" description="Carboxylesterase type B" evidence="2">
    <location>
        <begin position="1"/>
        <end position="152"/>
    </location>
</feature>
<sequence length="212" mass="24979">MITDAAFGMAMDRQAKWQQEVADTYVYIQGYRSPNATSLYEEWMGAPHNCEVPYVWGYPRLLHNPAVREDSEIVWDIIGWIDPVDVDFTNYFQTMWSNFARFGDPTPEPVEAPEGNDPTTWLKFSEGEYNYLETDWDIELKQDYRQRDYVFWEQYLSYIVDKPIRFSEGIQADTMPIRKSSYLEKKTEAMVWEALKKTLPGHLIEELLALKS</sequence>
<dbReference type="EMBL" id="KB299289">
    <property type="protein sequence ID" value="ELU08147.1"/>
    <property type="molecule type" value="Genomic_DNA"/>
</dbReference>
<dbReference type="InterPro" id="IPR002018">
    <property type="entry name" value="CarbesteraseB"/>
</dbReference>
<dbReference type="EMBL" id="AMQN01006834">
    <property type="status" value="NOT_ANNOTATED_CDS"/>
    <property type="molecule type" value="Genomic_DNA"/>
</dbReference>
<proteinExistence type="inferred from homology"/>
<reference evidence="3 5" key="2">
    <citation type="journal article" date="2013" name="Nature">
        <title>Insights into bilaterian evolution from three spiralian genomes.</title>
        <authorList>
            <person name="Simakov O."/>
            <person name="Marletaz F."/>
            <person name="Cho S.J."/>
            <person name="Edsinger-Gonzales E."/>
            <person name="Havlak P."/>
            <person name="Hellsten U."/>
            <person name="Kuo D.H."/>
            <person name="Larsson T."/>
            <person name="Lv J."/>
            <person name="Arendt D."/>
            <person name="Savage R."/>
            <person name="Osoegawa K."/>
            <person name="de Jong P."/>
            <person name="Grimwood J."/>
            <person name="Chapman J.A."/>
            <person name="Shapiro H."/>
            <person name="Aerts A."/>
            <person name="Otillar R.P."/>
            <person name="Terry A.Y."/>
            <person name="Boore J.L."/>
            <person name="Grigoriev I.V."/>
            <person name="Lindberg D.R."/>
            <person name="Seaver E.C."/>
            <person name="Weisblat D.A."/>
            <person name="Putnam N.H."/>
            <person name="Rokhsar D.S."/>
        </authorList>
    </citation>
    <scope>NUCLEOTIDE SEQUENCE</scope>
    <source>
        <strain evidence="3 5">I ESC-2004</strain>
    </source>
</reference>
<evidence type="ECO:0000259" key="2">
    <source>
        <dbReference type="Pfam" id="PF00135"/>
    </source>
</evidence>
<dbReference type="HOGENOM" id="CLU_1300725_0_0_1"/>
<dbReference type="STRING" id="283909.R7UW38"/>
<dbReference type="OrthoDB" id="6160934at2759"/>
<dbReference type="AlphaFoldDB" id="R7UW38"/>
<evidence type="ECO:0000256" key="1">
    <source>
        <dbReference type="ARBA" id="ARBA00005964"/>
    </source>
</evidence>
<protein>
    <recommendedName>
        <fullName evidence="2">Carboxylesterase type B domain-containing protein</fullName>
    </recommendedName>
</protein>
<keyword evidence="5" id="KW-1185">Reference proteome</keyword>
<gene>
    <name evidence="3" type="ORF">CAPTEDRAFT_226317</name>
</gene>
<name>R7UW38_CAPTE</name>
<evidence type="ECO:0000313" key="5">
    <source>
        <dbReference type="Proteomes" id="UP000014760"/>
    </source>
</evidence>
<dbReference type="Pfam" id="PF00135">
    <property type="entry name" value="COesterase"/>
    <property type="match status" value="1"/>
</dbReference>